<name>A0A8X6XUS2_9ARAC</name>
<dbReference type="Pfam" id="PF03914">
    <property type="entry name" value="CBF"/>
    <property type="match status" value="1"/>
</dbReference>
<organism evidence="3 4">
    <name type="scientific">Trichonephila inaurata madagascariensis</name>
    <dbReference type="NCBI Taxonomy" id="2747483"/>
    <lineage>
        <taxon>Eukaryota</taxon>
        <taxon>Metazoa</taxon>
        <taxon>Ecdysozoa</taxon>
        <taxon>Arthropoda</taxon>
        <taxon>Chelicerata</taxon>
        <taxon>Arachnida</taxon>
        <taxon>Araneae</taxon>
        <taxon>Araneomorphae</taxon>
        <taxon>Entelegynae</taxon>
        <taxon>Araneoidea</taxon>
        <taxon>Nephilidae</taxon>
        <taxon>Trichonephila</taxon>
        <taxon>Trichonephila inaurata</taxon>
    </lineage>
</organism>
<evidence type="ECO:0000313" key="4">
    <source>
        <dbReference type="Proteomes" id="UP000886998"/>
    </source>
</evidence>
<comment type="caution">
    <text evidence="3">The sequence shown here is derived from an EMBL/GenBank/DDBJ whole genome shotgun (WGS) entry which is preliminary data.</text>
</comment>
<comment type="similarity">
    <text evidence="1">Belongs to the CBF/MAK21 family.</text>
</comment>
<dbReference type="AlphaFoldDB" id="A0A8X6XUS2"/>
<gene>
    <name evidence="3" type="primary">CEBPZ</name>
    <name evidence="3" type="ORF">TNIN_28261</name>
</gene>
<dbReference type="InterPro" id="IPR040155">
    <property type="entry name" value="CEBPZ/Mak21-like"/>
</dbReference>
<dbReference type="GO" id="GO:0005634">
    <property type="term" value="C:nucleus"/>
    <property type="evidence" value="ECO:0007669"/>
    <property type="project" value="TreeGrafter"/>
</dbReference>
<evidence type="ECO:0000256" key="1">
    <source>
        <dbReference type="ARBA" id="ARBA00007797"/>
    </source>
</evidence>
<accession>A0A8X6XUS2</accession>
<dbReference type="Proteomes" id="UP000886998">
    <property type="component" value="Unassembled WGS sequence"/>
</dbReference>
<protein>
    <recommendedName>
        <fullName evidence="2">CCAAT-binding factor domain-containing protein</fullName>
    </recommendedName>
</protein>
<dbReference type="PANTHER" id="PTHR12048">
    <property type="entry name" value="CCAAT-BINDING FACTOR-RELATED"/>
    <property type="match status" value="1"/>
</dbReference>
<sequence>MKFKDSFQKLTIKPGNKWFEQLPKLTFPKATPNPDVVLTLKSESENLLDSETRLYQKLREIQKNKDFVWAQKILQAGTLSDKISAHTMIIQDSHVYNLKNLETLIGMVNIKGKRECLMAMETVLELFVGDLLLEDRKLRLFSEQPLEHLDEISKGDPAVKKLLKVLWIFEERLKLLYKKFLTNVVAVSHDTIDKTKMKSVSVMSKLLMENCEEEQFLLENIVNKIGDPVPKIGSHACHQLSRVLNQHTNMKTVVVQEVERLIFRPNLLDRAKYYALCFLNQVLLSHEEFALANHLIMIYFGQFKFFVKKGEVNNKIMSALLTGVSRAYPFAKLKSNVIIEQLDAMYRLVHMVDFNISVQALMLIFQVLDSSDSLSDRFYGVLYRKLFDPALGSSSRQACVLNLVYRALKKDEAVVRVKAFVKRLLQVSLYQAQNLQCGILILISELIKLHPNLLETKNCFDADDDSDEHYEDVPDVSHFHCTIKIFQFIINEFK</sequence>
<dbReference type="PANTHER" id="PTHR12048:SF0">
    <property type="entry name" value="CCAAT_ENHANCER-BINDING PROTEIN ZETA"/>
    <property type="match status" value="1"/>
</dbReference>
<evidence type="ECO:0000259" key="2">
    <source>
        <dbReference type="Pfam" id="PF03914"/>
    </source>
</evidence>
<proteinExistence type="inferred from homology"/>
<dbReference type="EMBL" id="BMAV01012390">
    <property type="protein sequence ID" value="GFY59020.1"/>
    <property type="molecule type" value="Genomic_DNA"/>
</dbReference>
<dbReference type="OrthoDB" id="28947at2759"/>
<feature type="domain" description="CCAAT-binding factor" evidence="2">
    <location>
        <begin position="357"/>
        <end position="459"/>
    </location>
</feature>
<dbReference type="InterPro" id="IPR016024">
    <property type="entry name" value="ARM-type_fold"/>
</dbReference>
<evidence type="ECO:0000313" key="3">
    <source>
        <dbReference type="EMBL" id="GFY59020.1"/>
    </source>
</evidence>
<reference evidence="3" key="1">
    <citation type="submission" date="2020-08" db="EMBL/GenBank/DDBJ databases">
        <title>Multicomponent nature underlies the extraordinary mechanical properties of spider dragline silk.</title>
        <authorList>
            <person name="Kono N."/>
            <person name="Nakamura H."/>
            <person name="Mori M."/>
            <person name="Yoshida Y."/>
            <person name="Ohtoshi R."/>
            <person name="Malay A.D."/>
            <person name="Moran D.A.P."/>
            <person name="Tomita M."/>
            <person name="Numata K."/>
            <person name="Arakawa K."/>
        </authorList>
    </citation>
    <scope>NUCLEOTIDE SEQUENCE</scope>
</reference>
<dbReference type="InterPro" id="IPR005612">
    <property type="entry name" value="CCAAT-binding_factor"/>
</dbReference>
<keyword evidence="4" id="KW-1185">Reference proteome</keyword>
<dbReference type="SUPFAM" id="SSF48371">
    <property type="entry name" value="ARM repeat"/>
    <property type="match status" value="1"/>
</dbReference>